<evidence type="ECO:0000313" key="1">
    <source>
        <dbReference type="EMBL" id="KAJ7355045.1"/>
    </source>
</evidence>
<proteinExistence type="predicted"/>
<dbReference type="EMBL" id="MU827328">
    <property type="protein sequence ID" value="KAJ7355045.1"/>
    <property type="molecule type" value="Genomic_DNA"/>
</dbReference>
<comment type="caution">
    <text evidence="1">The sequence shown here is derived from an EMBL/GenBank/DDBJ whole genome shotgun (WGS) entry which is preliminary data.</text>
</comment>
<sequence>MPTEKRKRLMSSVSGRVGKLRLDDRFCLLPTLWKASSIVDRIAQVFCCRTLPVPVPVGLPTYTTGEANIWMAMYFGWSSHAKAAAGSSGIVRQYLATSILRTAVYGTMGYMQTVHKAADDCMSDQIHVLISPLRTRAVPEHHGHNNIPLMSPK</sequence>
<name>A0A9X0CJ32_9CNID</name>
<protein>
    <submittedName>
        <fullName evidence="1">Uncharacterized protein</fullName>
    </submittedName>
</protein>
<dbReference type="AlphaFoldDB" id="A0A9X0CJ32"/>
<keyword evidence="2" id="KW-1185">Reference proteome</keyword>
<reference evidence="1" key="1">
    <citation type="submission" date="2023-01" db="EMBL/GenBank/DDBJ databases">
        <title>Genome assembly of the deep-sea coral Lophelia pertusa.</title>
        <authorList>
            <person name="Herrera S."/>
            <person name="Cordes E."/>
        </authorList>
    </citation>
    <scope>NUCLEOTIDE SEQUENCE</scope>
    <source>
        <strain evidence="1">USNM1676648</strain>
        <tissue evidence="1">Polyp</tissue>
    </source>
</reference>
<evidence type="ECO:0000313" key="2">
    <source>
        <dbReference type="Proteomes" id="UP001163046"/>
    </source>
</evidence>
<organism evidence="1 2">
    <name type="scientific">Desmophyllum pertusum</name>
    <dbReference type="NCBI Taxonomy" id="174260"/>
    <lineage>
        <taxon>Eukaryota</taxon>
        <taxon>Metazoa</taxon>
        <taxon>Cnidaria</taxon>
        <taxon>Anthozoa</taxon>
        <taxon>Hexacorallia</taxon>
        <taxon>Scleractinia</taxon>
        <taxon>Caryophylliina</taxon>
        <taxon>Caryophylliidae</taxon>
        <taxon>Desmophyllum</taxon>
    </lineage>
</organism>
<dbReference type="Proteomes" id="UP001163046">
    <property type="component" value="Unassembled WGS sequence"/>
</dbReference>
<accession>A0A9X0CJ32</accession>
<gene>
    <name evidence="1" type="ORF">OS493_028260</name>
</gene>